<dbReference type="Proteomes" id="UP000186607">
    <property type="component" value="Unassembled WGS sequence"/>
</dbReference>
<keyword evidence="5" id="KW-0411">Iron-sulfur</keyword>
<dbReference type="GO" id="GO:0046872">
    <property type="term" value="F:metal ion binding"/>
    <property type="evidence" value="ECO:0007669"/>
    <property type="project" value="UniProtKB-KW"/>
</dbReference>
<proteinExistence type="inferred from homology"/>
<dbReference type="GO" id="GO:0009055">
    <property type="term" value="F:electron transfer activity"/>
    <property type="evidence" value="ECO:0007669"/>
    <property type="project" value="TreeGrafter"/>
</dbReference>
<evidence type="ECO:0000259" key="8">
    <source>
        <dbReference type="PROSITE" id="PS51085"/>
    </source>
</evidence>
<keyword evidence="3" id="KW-0479">Metal-binding</keyword>
<dbReference type="PANTHER" id="PTHR23426:SF65">
    <property type="entry name" value="FERREDOXIN-2, MITOCHONDRIAL"/>
    <property type="match status" value="1"/>
</dbReference>
<dbReference type="AlphaFoldDB" id="A0A1U7NV60"/>
<dbReference type="PANTHER" id="PTHR23426">
    <property type="entry name" value="FERREDOXIN/ADRENODOXIN"/>
    <property type="match status" value="1"/>
</dbReference>
<dbReference type="InterPro" id="IPR001041">
    <property type="entry name" value="2Fe-2S_ferredoxin-type"/>
</dbReference>
<reference evidence="9 10" key="1">
    <citation type="submission" date="2017-01" db="EMBL/GenBank/DDBJ databases">
        <title>Genome Analysis of Deinococcus marmoris KOPRI26562.</title>
        <authorList>
            <person name="Kim J.H."/>
            <person name="Oh H.-M."/>
        </authorList>
    </citation>
    <scope>NUCLEOTIDE SEQUENCE [LARGE SCALE GENOMIC DNA]</scope>
    <source>
        <strain evidence="9 10">KOPRI26562</strain>
    </source>
</reference>
<evidence type="ECO:0000256" key="2">
    <source>
        <dbReference type="ARBA" id="ARBA00022714"/>
    </source>
</evidence>
<dbReference type="SUPFAM" id="SSF54292">
    <property type="entry name" value="2Fe-2S ferredoxin-like"/>
    <property type="match status" value="1"/>
</dbReference>
<keyword evidence="10" id="KW-1185">Reference proteome</keyword>
<name>A0A1U7NV60_9DEIO</name>
<dbReference type="STRING" id="249408.BOO71_0010648"/>
<evidence type="ECO:0000256" key="7">
    <source>
        <dbReference type="SAM" id="MobiDB-lite"/>
    </source>
</evidence>
<dbReference type="GO" id="GO:0051537">
    <property type="term" value="F:2 iron, 2 sulfur cluster binding"/>
    <property type="evidence" value="ECO:0007669"/>
    <property type="project" value="UniProtKB-KW"/>
</dbReference>
<feature type="domain" description="2Fe-2S ferredoxin-type" evidence="8">
    <location>
        <begin position="16"/>
        <end position="109"/>
    </location>
</feature>
<dbReference type="EMBL" id="MSTI01000126">
    <property type="protein sequence ID" value="OLV16813.1"/>
    <property type="molecule type" value="Genomic_DNA"/>
</dbReference>
<evidence type="ECO:0000313" key="10">
    <source>
        <dbReference type="Proteomes" id="UP000186607"/>
    </source>
</evidence>
<gene>
    <name evidence="9" type="ORF">BOO71_0010648</name>
</gene>
<dbReference type="InterPro" id="IPR001055">
    <property type="entry name" value="Adrenodoxin-like"/>
</dbReference>
<evidence type="ECO:0000256" key="3">
    <source>
        <dbReference type="ARBA" id="ARBA00022723"/>
    </source>
</evidence>
<dbReference type="Gene3D" id="3.10.20.30">
    <property type="match status" value="1"/>
</dbReference>
<dbReference type="eggNOG" id="COG0633">
    <property type="taxonomic scope" value="Bacteria"/>
</dbReference>
<evidence type="ECO:0000256" key="6">
    <source>
        <dbReference type="ARBA" id="ARBA00034078"/>
    </source>
</evidence>
<feature type="compositionally biased region" description="Polar residues" evidence="7">
    <location>
        <begin position="129"/>
        <end position="140"/>
    </location>
</feature>
<keyword evidence="4" id="KW-0408">Iron</keyword>
<evidence type="ECO:0000256" key="5">
    <source>
        <dbReference type="ARBA" id="ARBA00023014"/>
    </source>
</evidence>
<comment type="cofactor">
    <cofactor evidence="6">
        <name>[2Fe-2S] cluster</name>
        <dbReference type="ChEBI" id="CHEBI:190135"/>
    </cofactor>
</comment>
<dbReference type="Pfam" id="PF00111">
    <property type="entry name" value="Fer2"/>
    <property type="match status" value="1"/>
</dbReference>
<dbReference type="GO" id="GO:0140647">
    <property type="term" value="P:P450-containing electron transport chain"/>
    <property type="evidence" value="ECO:0007669"/>
    <property type="project" value="InterPro"/>
</dbReference>
<evidence type="ECO:0000313" key="9">
    <source>
        <dbReference type="EMBL" id="OLV16813.1"/>
    </source>
</evidence>
<protein>
    <submittedName>
        <fullName evidence="9">Ferredoxin</fullName>
    </submittedName>
</protein>
<evidence type="ECO:0000256" key="1">
    <source>
        <dbReference type="ARBA" id="ARBA00010914"/>
    </source>
</evidence>
<feature type="region of interest" description="Disordered" evidence="7">
    <location>
        <begin position="111"/>
        <end position="140"/>
    </location>
</feature>
<evidence type="ECO:0000256" key="4">
    <source>
        <dbReference type="ARBA" id="ARBA00023004"/>
    </source>
</evidence>
<dbReference type="InterPro" id="IPR036010">
    <property type="entry name" value="2Fe-2S_ferredoxin-like_sf"/>
</dbReference>
<dbReference type="CDD" id="cd00207">
    <property type="entry name" value="fer2"/>
    <property type="match status" value="1"/>
</dbReference>
<organism evidence="9 10">
    <name type="scientific">Deinococcus marmoris</name>
    <dbReference type="NCBI Taxonomy" id="249408"/>
    <lineage>
        <taxon>Bacteria</taxon>
        <taxon>Thermotogati</taxon>
        <taxon>Deinococcota</taxon>
        <taxon>Deinococci</taxon>
        <taxon>Deinococcales</taxon>
        <taxon>Deinococcaceae</taxon>
        <taxon>Deinococcus</taxon>
    </lineage>
</organism>
<keyword evidence="2" id="KW-0001">2Fe-2S</keyword>
<comment type="caution">
    <text evidence="9">The sequence shown here is derived from an EMBL/GenBank/DDBJ whole genome shotgun (WGS) entry which is preliminary data.</text>
</comment>
<accession>A0A1U7NV60</accession>
<dbReference type="InterPro" id="IPR012675">
    <property type="entry name" value="Beta-grasp_dom_sf"/>
</dbReference>
<sequence length="140" mass="14977">MLFRMTQNIPQSSTAQAVTVQVEGFPDITARSGERLVLALERGGVDILHRCGGVARCTTCRVTFQEGEPDAMTLAEYDKLTEKELLGQARLSCQIECAPGMRLTALQTAASTGLEPGKAPAEAIEPDPQWTTRPGASTEG</sequence>
<comment type="similarity">
    <text evidence="1">Belongs to the adrenodoxin/putidaredoxin family.</text>
</comment>
<dbReference type="PROSITE" id="PS51085">
    <property type="entry name" value="2FE2S_FER_2"/>
    <property type="match status" value="1"/>
</dbReference>